<organism evidence="2 3">
    <name type="scientific">Corynebacterium incognita</name>
    <dbReference type="NCBI Taxonomy" id="2754725"/>
    <lineage>
        <taxon>Bacteria</taxon>
        <taxon>Bacillati</taxon>
        <taxon>Actinomycetota</taxon>
        <taxon>Actinomycetes</taxon>
        <taxon>Mycobacteriales</taxon>
        <taxon>Corynebacteriaceae</taxon>
        <taxon>Corynebacterium</taxon>
    </lineage>
</organism>
<dbReference type="EMBL" id="CP059404">
    <property type="protein sequence ID" value="QNE89293.1"/>
    <property type="molecule type" value="Genomic_DNA"/>
</dbReference>
<dbReference type="Proteomes" id="UP000515743">
    <property type="component" value="Chromosome"/>
</dbReference>
<proteinExistence type="predicted"/>
<evidence type="ECO:0000313" key="2">
    <source>
        <dbReference type="EMBL" id="QNE89293.1"/>
    </source>
</evidence>
<protein>
    <submittedName>
        <fullName evidence="2">Uncharacterized protein</fullName>
    </submittedName>
</protein>
<feature type="region of interest" description="Disordered" evidence="1">
    <location>
        <begin position="1"/>
        <end position="47"/>
    </location>
</feature>
<feature type="compositionally biased region" description="Low complexity" evidence="1">
    <location>
        <begin position="13"/>
        <end position="31"/>
    </location>
</feature>
<dbReference type="RefSeq" id="WP_185175668.1">
    <property type="nucleotide sequence ID" value="NZ_CP059404.1"/>
</dbReference>
<gene>
    <name evidence="2" type="ORF">H0194_09650</name>
</gene>
<evidence type="ECO:0000313" key="3">
    <source>
        <dbReference type="Proteomes" id="UP000515743"/>
    </source>
</evidence>
<reference evidence="2 3" key="1">
    <citation type="submission" date="2020-07" db="EMBL/GenBank/DDBJ databases">
        <title>Complete genome and description of Corynebacterium incognita strain Marseille-Q3630 sp. nov.</title>
        <authorList>
            <person name="Boxberger M."/>
        </authorList>
    </citation>
    <scope>NUCLEOTIDE SEQUENCE [LARGE SCALE GENOMIC DNA]</scope>
    <source>
        <strain evidence="2 3">Marseille-Q3630</strain>
    </source>
</reference>
<accession>A0A7G7CNX7</accession>
<dbReference type="AlphaFoldDB" id="A0A7G7CNX7"/>
<name>A0A7G7CNX7_9CORY</name>
<keyword evidence="3" id="KW-1185">Reference proteome</keyword>
<feature type="compositionally biased region" description="Basic and acidic residues" evidence="1">
    <location>
        <begin position="1"/>
        <end position="12"/>
    </location>
</feature>
<dbReference type="KEGG" id="cik:H0194_09650"/>
<evidence type="ECO:0000256" key="1">
    <source>
        <dbReference type="SAM" id="MobiDB-lite"/>
    </source>
</evidence>
<sequence>MGIFDFFKKKDTPQNSAPTQAPQPAPQRGQPYVPQNDQAQFGREQYD</sequence>